<keyword evidence="2" id="KW-0472">Membrane</keyword>
<feature type="region of interest" description="Disordered" evidence="1">
    <location>
        <begin position="29"/>
        <end position="62"/>
    </location>
</feature>
<name>A0ABU7C8Z9_9TELE</name>
<gene>
    <name evidence="3" type="ORF">ATANTOWER_017652</name>
</gene>
<keyword evidence="2" id="KW-1133">Transmembrane helix</keyword>
<evidence type="ECO:0000256" key="1">
    <source>
        <dbReference type="SAM" id="MobiDB-lite"/>
    </source>
</evidence>
<feature type="compositionally biased region" description="Basic and acidic residues" evidence="1">
    <location>
        <begin position="46"/>
        <end position="57"/>
    </location>
</feature>
<protein>
    <submittedName>
        <fullName evidence="3">Uncharacterized protein</fullName>
    </submittedName>
</protein>
<keyword evidence="2" id="KW-0812">Transmembrane</keyword>
<feature type="non-terminal residue" evidence="3">
    <location>
        <position position="1"/>
    </location>
</feature>
<evidence type="ECO:0000256" key="2">
    <source>
        <dbReference type="SAM" id="Phobius"/>
    </source>
</evidence>
<feature type="transmembrane region" description="Helical" evidence="2">
    <location>
        <begin position="78"/>
        <end position="101"/>
    </location>
</feature>
<keyword evidence="4" id="KW-1185">Reference proteome</keyword>
<reference evidence="3 4" key="1">
    <citation type="submission" date="2021-07" db="EMBL/GenBank/DDBJ databases">
        <authorList>
            <person name="Palmer J.M."/>
        </authorList>
    </citation>
    <scope>NUCLEOTIDE SEQUENCE [LARGE SCALE GENOMIC DNA]</scope>
    <source>
        <strain evidence="3 4">AT_MEX2019</strain>
        <tissue evidence="3">Muscle</tissue>
    </source>
</reference>
<sequence>QVLEVGPNCGEGCQETTNEGNWSFISSTLSEPGRRTRSNQQTMPDQNRELPDVHRNEDNDEEFGPPANFTIIISTHLFSYYFLSSLYHSFTLLFFYVKIYCFHIRIYIMRTLCAQDKQEKT</sequence>
<comment type="caution">
    <text evidence="3">The sequence shown here is derived from an EMBL/GenBank/DDBJ whole genome shotgun (WGS) entry which is preliminary data.</text>
</comment>
<organism evidence="3 4">
    <name type="scientific">Ataeniobius toweri</name>
    <dbReference type="NCBI Taxonomy" id="208326"/>
    <lineage>
        <taxon>Eukaryota</taxon>
        <taxon>Metazoa</taxon>
        <taxon>Chordata</taxon>
        <taxon>Craniata</taxon>
        <taxon>Vertebrata</taxon>
        <taxon>Euteleostomi</taxon>
        <taxon>Actinopterygii</taxon>
        <taxon>Neopterygii</taxon>
        <taxon>Teleostei</taxon>
        <taxon>Neoteleostei</taxon>
        <taxon>Acanthomorphata</taxon>
        <taxon>Ovalentaria</taxon>
        <taxon>Atherinomorphae</taxon>
        <taxon>Cyprinodontiformes</taxon>
        <taxon>Goodeidae</taxon>
        <taxon>Ataeniobius</taxon>
    </lineage>
</organism>
<evidence type="ECO:0000313" key="4">
    <source>
        <dbReference type="Proteomes" id="UP001345963"/>
    </source>
</evidence>
<accession>A0ABU7C8Z9</accession>
<proteinExistence type="predicted"/>
<dbReference type="Proteomes" id="UP001345963">
    <property type="component" value="Unassembled WGS sequence"/>
</dbReference>
<evidence type="ECO:0000313" key="3">
    <source>
        <dbReference type="EMBL" id="MED6259147.1"/>
    </source>
</evidence>
<dbReference type="EMBL" id="JAHUTI010082325">
    <property type="protein sequence ID" value="MED6259147.1"/>
    <property type="molecule type" value="Genomic_DNA"/>
</dbReference>